<dbReference type="EMBL" id="JABSTQ010011262">
    <property type="protein sequence ID" value="KAG0413423.1"/>
    <property type="molecule type" value="Genomic_DNA"/>
</dbReference>
<accession>A0AC60P1W3</accession>
<evidence type="ECO:0000313" key="2">
    <source>
        <dbReference type="Proteomes" id="UP000805193"/>
    </source>
</evidence>
<reference evidence="1 2" key="1">
    <citation type="journal article" date="2020" name="Cell">
        <title>Large-Scale Comparative Analyses of Tick Genomes Elucidate Their Genetic Diversity and Vector Capacities.</title>
        <authorList>
            <consortium name="Tick Genome and Microbiome Consortium (TIGMIC)"/>
            <person name="Jia N."/>
            <person name="Wang J."/>
            <person name="Shi W."/>
            <person name="Du L."/>
            <person name="Sun Y."/>
            <person name="Zhan W."/>
            <person name="Jiang J.F."/>
            <person name="Wang Q."/>
            <person name="Zhang B."/>
            <person name="Ji P."/>
            <person name="Bell-Sakyi L."/>
            <person name="Cui X.M."/>
            <person name="Yuan T.T."/>
            <person name="Jiang B.G."/>
            <person name="Yang W.F."/>
            <person name="Lam T.T."/>
            <person name="Chang Q.C."/>
            <person name="Ding S.J."/>
            <person name="Wang X.J."/>
            <person name="Zhu J.G."/>
            <person name="Ruan X.D."/>
            <person name="Zhao L."/>
            <person name="Wei J.T."/>
            <person name="Ye R.Z."/>
            <person name="Que T.C."/>
            <person name="Du C.H."/>
            <person name="Zhou Y.H."/>
            <person name="Cheng J.X."/>
            <person name="Dai P.F."/>
            <person name="Guo W.B."/>
            <person name="Han X.H."/>
            <person name="Huang E.J."/>
            <person name="Li L.F."/>
            <person name="Wei W."/>
            <person name="Gao Y.C."/>
            <person name="Liu J.Z."/>
            <person name="Shao H.Z."/>
            <person name="Wang X."/>
            <person name="Wang C.C."/>
            <person name="Yang T.C."/>
            <person name="Huo Q.B."/>
            <person name="Li W."/>
            <person name="Chen H.Y."/>
            <person name="Chen S.E."/>
            <person name="Zhou L.G."/>
            <person name="Ni X.B."/>
            <person name="Tian J.H."/>
            <person name="Sheng Y."/>
            <person name="Liu T."/>
            <person name="Pan Y.S."/>
            <person name="Xia L.Y."/>
            <person name="Li J."/>
            <person name="Zhao F."/>
            <person name="Cao W.C."/>
        </authorList>
    </citation>
    <scope>NUCLEOTIDE SEQUENCE [LARGE SCALE GENOMIC DNA]</scope>
    <source>
        <strain evidence="1">Iper-2018</strain>
    </source>
</reference>
<sequence length="253" mass="28728">MWFLTSSTLIRRLFNVSVLPGLGTRATMYQIADRLDITESSVHLCIEKVLNIRNDISVQIITWPDQERRRRSQAGFLRTTKGKGPHKTIGAIDGCHVELLRPTESPNFYYNRRTFHSIVLQGICDHQNLFIDVHIGFSGSAHDARILKESPVFKDGEAKCAGGYLLGDSAYPLLPYVMTPFKSSNAALPTWKTAYNMKHGQQRVTIENTFGLLKQRFQKMYLVESASIRQSCLVVMDACVLHNLCNAEKDFFR</sequence>
<dbReference type="Proteomes" id="UP000805193">
    <property type="component" value="Unassembled WGS sequence"/>
</dbReference>
<gene>
    <name evidence="1" type="ORF">HPB47_009427</name>
</gene>
<evidence type="ECO:0000313" key="1">
    <source>
        <dbReference type="EMBL" id="KAG0413423.1"/>
    </source>
</evidence>
<keyword evidence="2" id="KW-1185">Reference proteome</keyword>
<name>A0AC60P1W3_IXOPE</name>
<comment type="caution">
    <text evidence="1">The sequence shown here is derived from an EMBL/GenBank/DDBJ whole genome shotgun (WGS) entry which is preliminary data.</text>
</comment>
<proteinExistence type="predicted"/>
<organism evidence="1 2">
    <name type="scientific">Ixodes persulcatus</name>
    <name type="common">Taiga tick</name>
    <dbReference type="NCBI Taxonomy" id="34615"/>
    <lineage>
        <taxon>Eukaryota</taxon>
        <taxon>Metazoa</taxon>
        <taxon>Ecdysozoa</taxon>
        <taxon>Arthropoda</taxon>
        <taxon>Chelicerata</taxon>
        <taxon>Arachnida</taxon>
        <taxon>Acari</taxon>
        <taxon>Parasitiformes</taxon>
        <taxon>Ixodida</taxon>
        <taxon>Ixodoidea</taxon>
        <taxon>Ixodidae</taxon>
        <taxon>Ixodinae</taxon>
        <taxon>Ixodes</taxon>
    </lineage>
</organism>
<protein>
    <submittedName>
        <fullName evidence="1">Uncharacterized protein</fullName>
    </submittedName>
</protein>